<dbReference type="EMBL" id="ML122290">
    <property type="protein sequence ID" value="RPD56076.1"/>
    <property type="molecule type" value="Genomic_DNA"/>
</dbReference>
<proteinExistence type="predicted"/>
<protein>
    <submittedName>
        <fullName evidence="1">Uncharacterized protein</fullName>
    </submittedName>
</protein>
<reference evidence="1" key="1">
    <citation type="journal article" date="2018" name="Genome Biol. Evol.">
        <title>Genomics and development of Lentinus tigrinus, a white-rot wood-decaying mushroom with dimorphic fruiting bodies.</title>
        <authorList>
            <person name="Wu B."/>
            <person name="Xu Z."/>
            <person name="Knudson A."/>
            <person name="Carlson A."/>
            <person name="Chen N."/>
            <person name="Kovaka S."/>
            <person name="LaButti K."/>
            <person name="Lipzen A."/>
            <person name="Pennachio C."/>
            <person name="Riley R."/>
            <person name="Schakwitz W."/>
            <person name="Umezawa K."/>
            <person name="Ohm R.A."/>
            <person name="Grigoriev I.V."/>
            <person name="Nagy L.G."/>
            <person name="Gibbons J."/>
            <person name="Hibbett D."/>
        </authorList>
    </citation>
    <scope>NUCLEOTIDE SEQUENCE [LARGE SCALE GENOMIC DNA]</scope>
    <source>
        <strain evidence="1">ALCF2SS1-6</strain>
    </source>
</reference>
<evidence type="ECO:0000313" key="1">
    <source>
        <dbReference type="EMBL" id="RPD56076.1"/>
    </source>
</evidence>
<gene>
    <name evidence="1" type="ORF">L227DRAFT_285689</name>
</gene>
<accession>A0A5C2RYC2</accession>
<name>A0A5C2RYC2_9APHY</name>
<sequence length="131" mass="14614">MTCGERCARLRARMPRGLSLVSIPLPRPTDLLRCLSISSSNIKKTFFLAPPHHGAVRRVRRPLPPLPSTMLWVCGAGSHDQFWFSLSKSTRSQMGPISQFSGPILGPESRLSLMMKRHSCEEAVCTKCRPL</sequence>
<evidence type="ECO:0000313" key="2">
    <source>
        <dbReference type="Proteomes" id="UP000313359"/>
    </source>
</evidence>
<keyword evidence="2" id="KW-1185">Reference proteome</keyword>
<dbReference type="AlphaFoldDB" id="A0A5C2RYC2"/>
<organism evidence="1 2">
    <name type="scientific">Lentinus tigrinus ALCF2SS1-6</name>
    <dbReference type="NCBI Taxonomy" id="1328759"/>
    <lineage>
        <taxon>Eukaryota</taxon>
        <taxon>Fungi</taxon>
        <taxon>Dikarya</taxon>
        <taxon>Basidiomycota</taxon>
        <taxon>Agaricomycotina</taxon>
        <taxon>Agaricomycetes</taxon>
        <taxon>Polyporales</taxon>
        <taxon>Polyporaceae</taxon>
        <taxon>Lentinus</taxon>
    </lineage>
</organism>
<dbReference type="Proteomes" id="UP000313359">
    <property type="component" value="Unassembled WGS sequence"/>
</dbReference>